<keyword evidence="1" id="KW-0472">Membrane</keyword>
<reference evidence="2" key="1">
    <citation type="submission" date="2023-05" db="EMBL/GenBank/DDBJ databases">
        <title>Anaerotaeda fermentans gen. nov., sp. nov., a novel anaerobic planctomycete of the new family within the order Sedimentisphaerales isolated from Taman Peninsula, Russia.</title>
        <authorList>
            <person name="Khomyakova M.A."/>
            <person name="Merkel A.Y."/>
            <person name="Slobodkin A.I."/>
        </authorList>
    </citation>
    <scope>NUCLEOTIDE SEQUENCE</scope>
    <source>
        <strain evidence="2">M17dextr</strain>
    </source>
</reference>
<keyword evidence="1" id="KW-1133">Transmembrane helix</keyword>
<accession>A0AAW6TQL5</accession>
<dbReference type="RefSeq" id="WP_349243349.1">
    <property type="nucleotide sequence ID" value="NZ_JASCXX010000002.1"/>
</dbReference>
<name>A0AAW6TQL5_9BACT</name>
<feature type="transmembrane region" description="Helical" evidence="1">
    <location>
        <begin position="18"/>
        <end position="39"/>
    </location>
</feature>
<sequence>MIRTTCTRQSGFNLVETIVAGVILSSAVLTLGAITSGALTDMRLNRQYETAASVVDKQLTLIDAVGIDQFIEQGQSEGVVEEFEPGYAWAVSTEYEGIDNVYLVTITVRWLDRSRPRQIAVQTRLNGTSTLTTLGTQER</sequence>
<dbReference type="Proteomes" id="UP001431776">
    <property type="component" value="Unassembled WGS sequence"/>
</dbReference>
<dbReference type="EMBL" id="JASCXX010000002">
    <property type="protein sequence ID" value="MDI6447938.1"/>
    <property type="molecule type" value="Genomic_DNA"/>
</dbReference>
<evidence type="ECO:0000313" key="3">
    <source>
        <dbReference type="Proteomes" id="UP001431776"/>
    </source>
</evidence>
<protein>
    <recommendedName>
        <fullName evidence="4">Type II secretion system protein</fullName>
    </recommendedName>
</protein>
<gene>
    <name evidence="2" type="ORF">QJ522_02685</name>
</gene>
<keyword evidence="1" id="KW-0812">Transmembrane</keyword>
<evidence type="ECO:0000256" key="1">
    <source>
        <dbReference type="SAM" id="Phobius"/>
    </source>
</evidence>
<organism evidence="2 3">
    <name type="scientific">Anaerobaca lacustris</name>
    <dbReference type="NCBI Taxonomy" id="3044600"/>
    <lineage>
        <taxon>Bacteria</taxon>
        <taxon>Pseudomonadati</taxon>
        <taxon>Planctomycetota</taxon>
        <taxon>Phycisphaerae</taxon>
        <taxon>Sedimentisphaerales</taxon>
        <taxon>Anaerobacaceae</taxon>
        <taxon>Anaerobaca</taxon>
    </lineage>
</organism>
<keyword evidence="3" id="KW-1185">Reference proteome</keyword>
<evidence type="ECO:0000313" key="2">
    <source>
        <dbReference type="EMBL" id="MDI6447938.1"/>
    </source>
</evidence>
<evidence type="ECO:0008006" key="4">
    <source>
        <dbReference type="Google" id="ProtNLM"/>
    </source>
</evidence>
<dbReference type="AlphaFoldDB" id="A0AAW6TQL5"/>
<comment type="caution">
    <text evidence="2">The sequence shown here is derived from an EMBL/GenBank/DDBJ whole genome shotgun (WGS) entry which is preliminary data.</text>
</comment>
<proteinExistence type="predicted"/>